<organism evidence="9 10">
    <name type="scientific">Angiostrongylus cantonensis</name>
    <name type="common">Rat lungworm</name>
    <dbReference type="NCBI Taxonomy" id="6313"/>
    <lineage>
        <taxon>Eukaryota</taxon>
        <taxon>Metazoa</taxon>
        <taxon>Ecdysozoa</taxon>
        <taxon>Nematoda</taxon>
        <taxon>Chromadorea</taxon>
        <taxon>Rhabditida</taxon>
        <taxon>Rhabditina</taxon>
        <taxon>Rhabditomorpha</taxon>
        <taxon>Strongyloidea</taxon>
        <taxon>Metastrongylidae</taxon>
        <taxon>Angiostrongylus</taxon>
    </lineage>
</organism>
<keyword evidence="4 8" id="KW-0808">Transferase</keyword>
<dbReference type="Pfam" id="PF01697">
    <property type="entry name" value="Glyco_transf_92"/>
    <property type="match status" value="1"/>
</dbReference>
<dbReference type="GO" id="GO:0016020">
    <property type="term" value="C:membrane"/>
    <property type="evidence" value="ECO:0007669"/>
    <property type="project" value="UniProtKB-SubCell"/>
</dbReference>
<evidence type="ECO:0000313" key="9">
    <source>
        <dbReference type="Proteomes" id="UP000035642"/>
    </source>
</evidence>
<evidence type="ECO:0000256" key="2">
    <source>
        <dbReference type="ARBA" id="ARBA00007647"/>
    </source>
</evidence>
<evidence type="ECO:0000256" key="6">
    <source>
        <dbReference type="ARBA" id="ARBA00022989"/>
    </source>
</evidence>
<reference evidence="10" key="2">
    <citation type="submission" date="2017-02" db="UniProtKB">
        <authorList>
            <consortium name="WormBaseParasite"/>
        </authorList>
    </citation>
    <scope>IDENTIFICATION</scope>
</reference>
<name>A0A0K0D8N2_ANGCA</name>
<dbReference type="WBParaSite" id="ACAC_0000642701-mRNA-1">
    <property type="protein sequence ID" value="ACAC_0000642701-mRNA-1"/>
    <property type="gene ID" value="ACAC_0000642701"/>
</dbReference>
<dbReference type="GO" id="GO:0016757">
    <property type="term" value="F:glycosyltransferase activity"/>
    <property type="evidence" value="ECO:0007669"/>
    <property type="project" value="UniProtKB-UniRule"/>
</dbReference>
<keyword evidence="3 8" id="KW-0328">Glycosyltransferase</keyword>
<sequence length="232" mass="27580">MWFSVHIKIWLSIILKPIKEFFAYVIKSLIFNGIFYRETINCRNFDHQRAEIGPPFETVVFPEFIVLCPRRKGASSTFSCLTSKIMFTNTIFFITLHYYAAYFRNIPVTDYFSICLAPLYGTEPKWLLLSEFFKHYKIQGVTHFYVYINKIDEYSRILLDDYVRSGEAEVVILRDRFERDGKSWQLPELQVGVIVCLKSSSCSKDEYSLNRFIYCLLYLMAEYIAKYNFQRC</sequence>
<evidence type="ECO:0000313" key="10">
    <source>
        <dbReference type="WBParaSite" id="ACAC_0000642701-mRNA-1"/>
    </source>
</evidence>
<protein>
    <recommendedName>
        <fullName evidence="8">Glycosyltransferase family 92 protein</fullName>
        <ecNumber evidence="8">2.4.1.-</ecNumber>
    </recommendedName>
</protein>
<dbReference type="Proteomes" id="UP000035642">
    <property type="component" value="Unassembled WGS sequence"/>
</dbReference>
<keyword evidence="6" id="KW-1133">Transmembrane helix</keyword>
<accession>A0A0K0D8N2</accession>
<dbReference type="GO" id="GO:0005737">
    <property type="term" value="C:cytoplasm"/>
    <property type="evidence" value="ECO:0007669"/>
    <property type="project" value="TreeGrafter"/>
</dbReference>
<dbReference type="InterPro" id="IPR008166">
    <property type="entry name" value="Glyco_transf_92"/>
</dbReference>
<evidence type="ECO:0000256" key="8">
    <source>
        <dbReference type="RuleBase" id="RU366017"/>
    </source>
</evidence>
<keyword evidence="7" id="KW-0472">Membrane</keyword>
<proteinExistence type="inferred from homology"/>
<dbReference type="AlphaFoldDB" id="A0A0K0D8N2"/>
<comment type="similarity">
    <text evidence="2 8">Belongs to the glycosyltransferase 92 family.</text>
</comment>
<evidence type="ECO:0000256" key="5">
    <source>
        <dbReference type="ARBA" id="ARBA00022692"/>
    </source>
</evidence>
<evidence type="ECO:0000256" key="4">
    <source>
        <dbReference type="ARBA" id="ARBA00022679"/>
    </source>
</evidence>
<dbReference type="PANTHER" id="PTHR21461:SF40">
    <property type="entry name" value="GLYCOSYLTRANSFERASE FAMILY 92 PROTEIN"/>
    <property type="match status" value="1"/>
</dbReference>
<keyword evidence="5" id="KW-0812">Transmembrane</keyword>
<keyword evidence="9" id="KW-1185">Reference proteome</keyword>
<comment type="subcellular location">
    <subcellularLocation>
        <location evidence="1">Membrane</location>
        <topology evidence="1">Single-pass membrane protein</topology>
    </subcellularLocation>
</comment>
<dbReference type="PANTHER" id="PTHR21461">
    <property type="entry name" value="GLYCOSYLTRANSFERASE FAMILY 92 PROTEIN"/>
    <property type="match status" value="1"/>
</dbReference>
<reference evidence="9" key="1">
    <citation type="submission" date="2012-09" db="EMBL/GenBank/DDBJ databases">
        <authorList>
            <person name="Martin A.A."/>
        </authorList>
    </citation>
    <scope>NUCLEOTIDE SEQUENCE</scope>
</reference>
<evidence type="ECO:0000256" key="1">
    <source>
        <dbReference type="ARBA" id="ARBA00004167"/>
    </source>
</evidence>
<evidence type="ECO:0000256" key="3">
    <source>
        <dbReference type="ARBA" id="ARBA00022676"/>
    </source>
</evidence>
<dbReference type="EC" id="2.4.1.-" evidence="8"/>
<evidence type="ECO:0000256" key="7">
    <source>
        <dbReference type="ARBA" id="ARBA00023136"/>
    </source>
</evidence>